<reference evidence="16" key="1">
    <citation type="submission" date="2011-01" db="EMBL/GenBank/DDBJ databases">
        <title>Complete sequence of chromosome of Acidobacterium sp. MP5ACTX9.</title>
        <authorList>
            <consortium name="US DOE Joint Genome Institute"/>
            <person name="Lucas S."/>
            <person name="Copeland A."/>
            <person name="Lapidus A."/>
            <person name="Cheng J.-F."/>
            <person name="Goodwin L."/>
            <person name="Pitluck S."/>
            <person name="Teshima H."/>
            <person name="Detter J.C."/>
            <person name="Han C."/>
            <person name="Tapia R."/>
            <person name="Land M."/>
            <person name="Hauser L."/>
            <person name="Kyrpides N."/>
            <person name="Ivanova N."/>
            <person name="Ovchinnikova G."/>
            <person name="Pagani I."/>
            <person name="Rawat S.R."/>
            <person name="Mannisto M."/>
            <person name="Haggblom M.M."/>
            <person name="Woyke T."/>
        </authorList>
    </citation>
    <scope>NUCLEOTIDE SEQUENCE [LARGE SCALE GENOMIC DNA]</scope>
    <source>
        <strain evidence="16">MP5ACTX9</strain>
    </source>
</reference>
<comment type="similarity">
    <text evidence="1 13">Belongs to the ATPase B chain family.</text>
</comment>
<accession>E8X3M2</accession>
<gene>
    <name evidence="15" type="ordered locus">AciX9_1150</name>
</gene>
<keyword evidence="3 13" id="KW-0138">CF(0)</keyword>
<feature type="transmembrane region" description="Helical" evidence="14">
    <location>
        <begin position="12"/>
        <end position="33"/>
    </location>
</feature>
<dbReference type="PANTHER" id="PTHR33445:SF2">
    <property type="entry name" value="ATP SYNTHASE SUBUNIT B', CHLOROPLASTIC"/>
    <property type="match status" value="1"/>
</dbReference>
<dbReference type="eggNOG" id="COG0711">
    <property type="taxonomic scope" value="Bacteria"/>
</dbReference>
<dbReference type="GO" id="GO:0045259">
    <property type="term" value="C:proton-transporting ATP synthase complex"/>
    <property type="evidence" value="ECO:0007669"/>
    <property type="project" value="UniProtKB-KW"/>
</dbReference>
<dbReference type="STRING" id="1198114.AciX9_1150"/>
<keyword evidence="8 14" id="KW-0472">Membrane</keyword>
<dbReference type="OrthoDB" id="122870at2"/>
<evidence type="ECO:0000256" key="8">
    <source>
        <dbReference type="ARBA" id="ARBA00023136"/>
    </source>
</evidence>
<dbReference type="EMBL" id="CP002480">
    <property type="protein sequence ID" value="ADW68213.1"/>
    <property type="molecule type" value="Genomic_DNA"/>
</dbReference>
<dbReference type="Pfam" id="PF00430">
    <property type="entry name" value="ATP-synt_B"/>
    <property type="match status" value="1"/>
</dbReference>
<keyword evidence="4 13" id="KW-0812">Transmembrane</keyword>
<keyword evidence="5 13" id="KW-0375">Hydrogen ion transport</keyword>
<dbReference type="GO" id="GO:0015986">
    <property type="term" value="P:proton motive force-driven ATP synthesis"/>
    <property type="evidence" value="ECO:0007669"/>
    <property type="project" value="InterPro"/>
</dbReference>
<keyword evidence="9" id="KW-0066">ATP synthesis</keyword>
<keyword evidence="6 14" id="KW-1133">Transmembrane helix</keyword>
<comment type="function">
    <text evidence="10">F(1)F(0) ATP synthase produces ATP from ADP in the presence of a proton or sodium gradient. F-type ATPases consist of two structural domains, F(1) containing the extramembraneous catalytic core and F(0) containing the membrane proton channel, linked together by a central stalk and a peripheral stalk. During catalysis, ATP synthesis in the catalytic domain of F(1) is coupled via a rotary mechanism of the central stalk subunits to proton translocation.</text>
</comment>
<comment type="subcellular location">
    <subcellularLocation>
        <location evidence="12">Endomembrane system</location>
        <topology evidence="12">Single-pass membrane protein</topology>
    </subcellularLocation>
</comment>
<evidence type="ECO:0000256" key="5">
    <source>
        <dbReference type="ARBA" id="ARBA00022781"/>
    </source>
</evidence>
<sequence>MNEILNQLGALILGSIPTMVLFIVLVIAYGVLVRRPLENILAKRRALTTGALEQAKGAMSAAEAETVVFEDKLRGAKSEIFQAREAKLKEWNGQREQSLAQARTVTQERVAAAKGEIERSMAEAMQQIETMSGELSASIIKAVLPAGVNGAEVAQ</sequence>
<evidence type="ECO:0000256" key="7">
    <source>
        <dbReference type="ARBA" id="ARBA00023065"/>
    </source>
</evidence>
<evidence type="ECO:0000256" key="10">
    <source>
        <dbReference type="ARBA" id="ARBA00025198"/>
    </source>
</evidence>
<keyword evidence="16" id="KW-1185">Reference proteome</keyword>
<evidence type="ECO:0000313" key="15">
    <source>
        <dbReference type="EMBL" id="ADW68213.1"/>
    </source>
</evidence>
<dbReference type="InterPro" id="IPR050059">
    <property type="entry name" value="ATP_synthase_B_chain"/>
</dbReference>
<evidence type="ECO:0000256" key="1">
    <source>
        <dbReference type="ARBA" id="ARBA00005513"/>
    </source>
</evidence>
<dbReference type="GO" id="GO:0012505">
    <property type="term" value="C:endomembrane system"/>
    <property type="evidence" value="ECO:0007669"/>
    <property type="project" value="UniProtKB-SubCell"/>
</dbReference>
<dbReference type="HOGENOM" id="CLU_079215_9_2_0"/>
<evidence type="ECO:0000256" key="11">
    <source>
        <dbReference type="ARBA" id="ARBA00025614"/>
    </source>
</evidence>
<proteinExistence type="inferred from homology"/>
<dbReference type="PaxDb" id="1198114-AciX9_1150"/>
<comment type="function">
    <text evidence="11">Component of the F(0) channel, it forms part of the peripheral stalk, linking F(1) to F(0). The b'-subunit is a diverged and duplicated form of b found in plants and photosynthetic bacteria.</text>
</comment>
<keyword evidence="7 13" id="KW-0406">Ion transport</keyword>
<dbReference type="Proteomes" id="UP000000343">
    <property type="component" value="Chromosome"/>
</dbReference>
<dbReference type="PANTHER" id="PTHR33445">
    <property type="entry name" value="ATP SYNTHASE SUBUNIT B', CHLOROPLASTIC"/>
    <property type="match status" value="1"/>
</dbReference>
<keyword evidence="2 13" id="KW-0813">Transport</keyword>
<evidence type="ECO:0000256" key="2">
    <source>
        <dbReference type="ARBA" id="ARBA00022448"/>
    </source>
</evidence>
<dbReference type="KEGG" id="acm:AciX9_1150"/>
<evidence type="ECO:0000256" key="13">
    <source>
        <dbReference type="RuleBase" id="RU003848"/>
    </source>
</evidence>
<evidence type="ECO:0000256" key="14">
    <source>
        <dbReference type="SAM" id="Phobius"/>
    </source>
</evidence>
<evidence type="ECO:0000256" key="3">
    <source>
        <dbReference type="ARBA" id="ARBA00022547"/>
    </source>
</evidence>
<evidence type="ECO:0000256" key="4">
    <source>
        <dbReference type="ARBA" id="ARBA00022692"/>
    </source>
</evidence>
<dbReference type="InterPro" id="IPR002146">
    <property type="entry name" value="ATP_synth_b/b'su_bac/chlpt"/>
</dbReference>
<protein>
    <submittedName>
        <fullName evidence="15">H+transporting two-sector ATPase B/B' subunit</fullName>
    </submittedName>
</protein>
<evidence type="ECO:0000313" key="16">
    <source>
        <dbReference type="Proteomes" id="UP000000343"/>
    </source>
</evidence>
<organism evidence="16">
    <name type="scientific">Granulicella tundricola (strain ATCC BAA-1859 / DSM 23138 / MP5ACTX9)</name>
    <dbReference type="NCBI Taxonomy" id="1198114"/>
    <lineage>
        <taxon>Bacteria</taxon>
        <taxon>Pseudomonadati</taxon>
        <taxon>Acidobacteriota</taxon>
        <taxon>Terriglobia</taxon>
        <taxon>Terriglobales</taxon>
        <taxon>Acidobacteriaceae</taxon>
        <taxon>Granulicella</taxon>
    </lineage>
</organism>
<dbReference type="GO" id="GO:0046961">
    <property type="term" value="F:proton-transporting ATPase activity, rotational mechanism"/>
    <property type="evidence" value="ECO:0007669"/>
    <property type="project" value="TreeGrafter"/>
</dbReference>
<evidence type="ECO:0000256" key="12">
    <source>
        <dbReference type="ARBA" id="ARBA00037847"/>
    </source>
</evidence>
<evidence type="ECO:0000256" key="6">
    <source>
        <dbReference type="ARBA" id="ARBA00022989"/>
    </source>
</evidence>
<dbReference type="CDD" id="cd06503">
    <property type="entry name" value="ATP-synt_Fo_b"/>
    <property type="match status" value="1"/>
</dbReference>
<dbReference type="RefSeq" id="WP_013579536.1">
    <property type="nucleotide sequence ID" value="NC_015064.1"/>
</dbReference>
<evidence type="ECO:0000256" key="9">
    <source>
        <dbReference type="ARBA" id="ARBA00023310"/>
    </source>
</evidence>
<dbReference type="AlphaFoldDB" id="E8X3M2"/>
<name>E8X3M2_GRATM</name>